<evidence type="ECO:0000256" key="1">
    <source>
        <dbReference type="SAM" id="MobiDB-lite"/>
    </source>
</evidence>
<evidence type="ECO:0000313" key="3">
    <source>
        <dbReference type="Proteomes" id="UP001152836"/>
    </source>
</evidence>
<protein>
    <submittedName>
        <fullName evidence="2">Gm20696 protein</fullName>
    </submittedName>
</protein>
<organism evidence="2 3">
    <name type="scientific">Phodopus roborovskii</name>
    <name type="common">Roborovski's desert hamster</name>
    <name type="synonym">Cricetulus roborovskii</name>
    <dbReference type="NCBI Taxonomy" id="109678"/>
    <lineage>
        <taxon>Eukaryota</taxon>
        <taxon>Metazoa</taxon>
        <taxon>Chordata</taxon>
        <taxon>Craniata</taxon>
        <taxon>Vertebrata</taxon>
        <taxon>Euteleostomi</taxon>
        <taxon>Mammalia</taxon>
        <taxon>Eutheria</taxon>
        <taxon>Euarchontoglires</taxon>
        <taxon>Glires</taxon>
        <taxon>Rodentia</taxon>
        <taxon>Myomorpha</taxon>
        <taxon>Muroidea</taxon>
        <taxon>Cricetidae</taxon>
        <taxon>Cricetinae</taxon>
        <taxon>Phodopus</taxon>
    </lineage>
</organism>
<dbReference type="AlphaFoldDB" id="A0AAV0A1U3"/>
<dbReference type="Proteomes" id="UP001152836">
    <property type="component" value="Unassembled WGS sequence"/>
</dbReference>
<name>A0AAV0A1U3_PHORO</name>
<proteinExistence type="predicted"/>
<gene>
    <name evidence="2" type="primary">Gm20696</name>
    <name evidence="2" type="ORF">PHOROB_LOCUS14808</name>
</gene>
<feature type="region of interest" description="Disordered" evidence="1">
    <location>
        <begin position="1"/>
        <end position="20"/>
    </location>
</feature>
<reference evidence="2" key="1">
    <citation type="submission" date="2022-06" db="EMBL/GenBank/DDBJ databases">
        <authorList>
            <person name="Andreotti S."/>
            <person name="Wyler E."/>
        </authorList>
    </citation>
    <scope>NUCLEOTIDE SEQUENCE</scope>
</reference>
<dbReference type="EMBL" id="CALSGD010001560">
    <property type="protein sequence ID" value="CAH7172827.1"/>
    <property type="molecule type" value="Genomic_DNA"/>
</dbReference>
<keyword evidence="3" id="KW-1185">Reference proteome</keyword>
<accession>A0AAV0A1U3</accession>
<comment type="caution">
    <text evidence="2">The sequence shown here is derived from an EMBL/GenBank/DDBJ whole genome shotgun (WGS) entry which is preliminary data.</text>
</comment>
<evidence type="ECO:0000313" key="2">
    <source>
        <dbReference type="EMBL" id="CAH7172827.1"/>
    </source>
</evidence>
<sequence>MALPPAAAPPGAGEPLGLPLSALQPEPVGVPLHSPWTFWLDSSFPKNGHTRSQFFPPWDTEKLGGVGGWCESHLQNIFTFILRFQHLTDLSEVICTLSSQL</sequence>